<feature type="chain" id="PRO_5022679086" evidence="1">
    <location>
        <begin position="32"/>
        <end position="87"/>
    </location>
</feature>
<dbReference type="Proteomes" id="UP000322667">
    <property type="component" value="Chromosome A08"/>
</dbReference>
<evidence type="ECO:0000313" key="2">
    <source>
        <dbReference type="EMBL" id="TYI14156.1"/>
    </source>
</evidence>
<sequence length="87" mass="9768">MSSQKAEATIWWLSLLLTFTVVLVQPRLGQALAQLLPPIPLGIIPYFPGLLPPATAPTPLQCWSSLLNIHGCIGEIYVYFEWPIWEH</sequence>
<gene>
    <name evidence="2" type="ORF">ES332_A08G106000v1</name>
</gene>
<dbReference type="AlphaFoldDB" id="A0A5D2PE49"/>
<protein>
    <submittedName>
        <fullName evidence="2">Uncharacterized protein</fullName>
    </submittedName>
</protein>
<reference evidence="2 3" key="1">
    <citation type="submission" date="2019-07" db="EMBL/GenBank/DDBJ databases">
        <title>WGS assembly of Gossypium tomentosum.</title>
        <authorList>
            <person name="Chen Z.J."/>
            <person name="Sreedasyam A."/>
            <person name="Ando A."/>
            <person name="Song Q."/>
            <person name="De L."/>
            <person name="Hulse-Kemp A."/>
            <person name="Ding M."/>
            <person name="Ye W."/>
            <person name="Kirkbride R."/>
            <person name="Jenkins J."/>
            <person name="Plott C."/>
            <person name="Lovell J."/>
            <person name="Lin Y.-M."/>
            <person name="Vaughn R."/>
            <person name="Liu B."/>
            <person name="Li W."/>
            <person name="Simpson S."/>
            <person name="Scheffler B."/>
            <person name="Saski C."/>
            <person name="Grover C."/>
            <person name="Hu G."/>
            <person name="Conover J."/>
            <person name="Carlson J."/>
            <person name="Shu S."/>
            <person name="Boston L."/>
            <person name="Williams M."/>
            <person name="Peterson D."/>
            <person name="Mcgee K."/>
            <person name="Jones D."/>
            <person name="Wendel J."/>
            <person name="Stelly D."/>
            <person name="Grimwood J."/>
            <person name="Schmutz J."/>
        </authorList>
    </citation>
    <scope>NUCLEOTIDE SEQUENCE [LARGE SCALE GENOMIC DNA]</scope>
    <source>
        <strain evidence="2">7179.01</strain>
    </source>
</reference>
<keyword evidence="3" id="KW-1185">Reference proteome</keyword>
<proteinExistence type="predicted"/>
<accession>A0A5D2PE49</accession>
<dbReference type="EMBL" id="CM017617">
    <property type="protein sequence ID" value="TYI14156.1"/>
    <property type="molecule type" value="Genomic_DNA"/>
</dbReference>
<evidence type="ECO:0000256" key="1">
    <source>
        <dbReference type="SAM" id="SignalP"/>
    </source>
</evidence>
<evidence type="ECO:0000313" key="3">
    <source>
        <dbReference type="Proteomes" id="UP000322667"/>
    </source>
</evidence>
<feature type="signal peptide" evidence="1">
    <location>
        <begin position="1"/>
        <end position="31"/>
    </location>
</feature>
<name>A0A5D2PE49_GOSTO</name>
<organism evidence="2 3">
    <name type="scientific">Gossypium tomentosum</name>
    <name type="common">Hawaiian cotton</name>
    <name type="synonym">Gossypium sandvicense</name>
    <dbReference type="NCBI Taxonomy" id="34277"/>
    <lineage>
        <taxon>Eukaryota</taxon>
        <taxon>Viridiplantae</taxon>
        <taxon>Streptophyta</taxon>
        <taxon>Embryophyta</taxon>
        <taxon>Tracheophyta</taxon>
        <taxon>Spermatophyta</taxon>
        <taxon>Magnoliopsida</taxon>
        <taxon>eudicotyledons</taxon>
        <taxon>Gunneridae</taxon>
        <taxon>Pentapetalae</taxon>
        <taxon>rosids</taxon>
        <taxon>malvids</taxon>
        <taxon>Malvales</taxon>
        <taxon>Malvaceae</taxon>
        <taxon>Malvoideae</taxon>
        <taxon>Gossypium</taxon>
    </lineage>
</organism>
<keyword evidence="1" id="KW-0732">Signal</keyword>